<evidence type="ECO:0000256" key="3">
    <source>
        <dbReference type="SAM" id="MobiDB-lite"/>
    </source>
</evidence>
<feature type="coiled-coil region" evidence="2">
    <location>
        <begin position="342"/>
        <end position="404"/>
    </location>
</feature>
<dbReference type="Proteomes" id="UP001497512">
    <property type="component" value="Chromosome 4"/>
</dbReference>
<feature type="compositionally biased region" description="Pro residues" evidence="3">
    <location>
        <begin position="888"/>
        <end position="897"/>
    </location>
</feature>
<feature type="coiled-coil region" evidence="2">
    <location>
        <begin position="48"/>
        <end position="89"/>
    </location>
</feature>
<name>A0ABP0UIU0_9BRYO</name>
<feature type="domain" description="Cilia- and flagella-associated protein 58 central coiled coil" evidence="4">
    <location>
        <begin position="378"/>
        <end position="681"/>
    </location>
</feature>
<evidence type="ECO:0000259" key="4">
    <source>
        <dbReference type="Pfam" id="PF21771"/>
    </source>
</evidence>
<feature type="coiled-coil region" evidence="2">
    <location>
        <begin position="468"/>
        <end position="621"/>
    </location>
</feature>
<accession>A0ABP0UIU0</accession>
<feature type="compositionally biased region" description="Polar residues" evidence="3">
    <location>
        <begin position="854"/>
        <end position="868"/>
    </location>
</feature>
<dbReference type="PANTHER" id="PTHR32083:SF0">
    <property type="entry name" value="CILIA AND FLAGELLA-ASSOCIATED PROTEIN 58"/>
    <property type="match status" value="1"/>
</dbReference>
<gene>
    <name evidence="5" type="ORF">CSSPTR1EN2_LOCUS16293</name>
</gene>
<feature type="coiled-coil region" evidence="2">
    <location>
        <begin position="118"/>
        <end position="285"/>
    </location>
</feature>
<evidence type="ECO:0000313" key="6">
    <source>
        <dbReference type="Proteomes" id="UP001497512"/>
    </source>
</evidence>
<feature type="region of interest" description="Disordered" evidence="3">
    <location>
        <begin position="846"/>
        <end position="897"/>
    </location>
</feature>
<dbReference type="PANTHER" id="PTHR32083">
    <property type="entry name" value="CILIA AND FLAGELLA-ASSOCIATED PROTEIN 58-RELATED"/>
    <property type="match status" value="1"/>
</dbReference>
<feature type="coiled-coil region" evidence="2">
    <location>
        <begin position="657"/>
        <end position="715"/>
    </location>
</feature>
<keyword evidence="6" id="KW-1185">Reference proteome</keyword>
<organism evidence="5 6">
    <name type="scientific">Sphagnum troendelagicum</name>
    <dbReference type="NCBI Taxonomy" id="128251"/>
    <lineage>
        <taxon>Eukaryota</taxon>
        <taxon>Viridiplantae</taxon>
        <taxon>Streptophyta</taxon>
        <taxon>Embryophyta</taxon>
        <taxon>Bryophyta</taxon>
        <taxon>Sphagnophytina</taxon>
        <taxon>Sphagnopsida</taxon>
        <taxon>Sphagnales</taxon>
        <taxon>Sphagnaceae</taxon>
        <taxon>Sphagnum</taxon>
    </lineage>
</organism>
<protein>
    <recommendedName>
        <fullName evidence="4">Cilia- and flagella-associated protein 58 central coiled coil domain-containing protein</fullName>
    </recommendedName>
</protein>
<evidence type="ECO:0000256" key="1">
    <source>
        <dbReference type="ARBA" id="ARBA00023054"/>
    </source>
</evidence>
<sequence>MADDEEDHRDSEAMISVPARGVLEQRAFDALETDIQQFLTELQEEKHLDRFRAEYEKLHRAVKKAHDSEKRLFKRCKELTNDIKKNEKKMTTAIKMNEEDLNTILTLRADIDNCWIIVDDSQEKEAEVKEKIKLLKVEIAGLNSIIDSGVTETIAQDTQVADLEKEKAKVLREKDIQLNQLQELRRDQAEWNDKLHAAEQDKINLEHDLGLLRDQYNSRKMECDRENKKKDALEKEMKDLRFQMEARQSEVKAKQIQVAEGQAKVDKLDQMLKDQRQLTDRAQKELDLVLQKVDKVTADLDEQIKNNTTLMAENSQKHMELRIKDEEIEAQKQEIIKVNKTREVTLNKLRSLEFVREDLEKEKNALIDDRIKIEGEIEVQKKQADQARKRMEESVRERDLLNKMKTQAEDATVKQQDLVKINYVAIHNLEAELQKYAYHATKQAKVITKLQEQSEEKAALVAANAAKYLKACEELRNQEIEIMHLQKQIMEWEAKIKQQQNLYETARTERTVNSRKVLESQNEIDEMKRKFKLMNQLVEQLKEEINSKDIALIKEHYDHQKVEREKEVLKGELAKAQAKIKHAETSIADHTAHIEHLQHIIEEADAEHLRQQKELEIIKSERTVLGAQLTKKNDELVVIYDKIRLQESTLAKGHVEYRKRLNELRLLKLKLNDLKREHTLLTGSCKNMAILKREVHNLSRELIQERTKVKALTEELENPLNVHRWRRLEGTDPQAYEMIIKIQTLQKKLTQKTEEVIEKDLLIQEKEKLYIELRRILARQPGPDVAEQMAAHGKALAEKIKQLKIMTSNLAMYQEEVAEHKKEIDLYSQELATVKKKYLNTKRQELAAQPKEPSLTSQKSVHVTQPLTNREVAGGFDATHHPTSQSPSPRPPTSPLE</sequence>
<dbReference type="Pfam" id="PF21771">
    <property type="entry name" value="CFAP58_CC"/>
    <property type="match status" value="1"/>
</dbReference>
<proteinExistence type="predicted"/>
<feature type="coiled-coil region" evidence="2">
    <location>
        <begin position="796"/>
        <end position="837"/>
    </location>
</feature>
<dbReference type="InterPro" id="IPR049270">
    <property type="entry name" value="CFAP58_CC"/>
</dbReference>
<dbReference type="EMBL" id="OZ019896">
    <property type="protein sequence ID" value="CAK9222674.1"/>
    <property type="molecule type" value="Genomic_DNA"/>
</dbReference>
<evidence type="ECO:0000313" key="5">
    <source>
        <dbReference type="EMBL" id="CAK9222674.1"/>
    </source>
</evidence>
<keyword evidence="1 2" id="KW-0175">Coiled coil</keyword>
<reference evidence="5" key="1">
    <citation type="submission" date="2024-02" db="EMBL/GenBank/DDBJ databases">
        <authorList>
            <consortium name="ELIXIR-Norway"/>
            <consortium name="Elixir Norway"/>
        </authorList>
    </citation>
    <scope>NUCLEOTIDE SEQUENCE</scope>
</reference>
<evidence type="ECO:0000256" key="2">
    <source>
        <dbReference type="SAM" id="Coils"/>
    </source>
</evidence>